<dbReference type="InterPro" id="IPR019606">
    <property type="entry name" value="GerMN"/>
</dbReference>
<dbReference type="InterPro" id="IPR059026">
    <property type="entry name" value="LpqB_N"/>
</dbReference>
<feature type="domain" description="GerMN" evidence="1">
    <location>
        <begin position="208"/>
        <end position="297"/>
    </location>
</feature>
<keyword evidence="3" id="KW-1185">Reference proteome</keyword>
<gene>
    <name evidence="2" type="primary">lpqB</name>
    <name evidence="2" type="ORF">GCM10007231_29160</name>
</gene>
<dbReference type="Pfam" id="PF10647">
    <property type="entry name" value="Gmad1"/>
    <property type="match status" value="1"/>
</dbReference>
<name>A0ABQ1QJ12_9ACTN</name>
<dbReference type="RefSeq" id="WP_188422260.1">
    <property type="nucleotide sequence ID" value="NZ_BMCK01000005.1"/>
</dbReference>
<dbReference type="EMBL" id="BMCK01000005">
    <property type="protein sequence ID" value="GGD27829.1"/>
    <property type="molecule type" value="Genomic_DNA"/>
</dbReference>
<evidence type="ECO:0000259" key="1">
    <source>
        <dbReference type="SMART" id="SM00909"/>
    </source>
</evidence>
<dbReference type="Pfam" id="PF10646">
    <property type="entry name" value="Germane"/>
    <property type="match status" value="1"/>
</dbReference>
<dbReference type="Pfam" id="PF25976">
    <property type="entry name" value="LpqB_N"/>
    <property type="match status" value="1"/>
</dbReference>
<evidence type="ECO:0000313" key="3">
    <source>
        <dbReference type="Proteomes" id="UP000630594"/>
    </source>
</evidence>
<dbReference type="SMART" id="SM00909">
    <property type="entry name" value="Germane"/>
    <property type="match status" value="1"/>
</dbReference>
<keyword evidence="2" id="KW-0449">Lipoprotein</keyword>
<reference evidence="3" key="1">
    <citation type="journal article" date="2019" name="Int. J. Syst. Evol. Microbiol.">
        <title>The Global Catalogue of Microorganisms (GCM) 10K type strain sequencing project: providing services to taxonomists for standard genome sequencing and annotation.</title>
        <authorList>
            <consortium name="The Broad Institute Genomics Platform"/>
            <consortium name="The Broad Institute Genome Sequencing Center for Infectious Disease"/>
            <person name="Wu L."/>
            <person name="Ma J."/>
        </authorList>
    </citation>
    <scope>NUCLEOTIDE SEQUENCE [LARGE SCALE GENOMIC DNA]</scope>
    <source>
        <strain evidence="3">CCM 7403</strain>
    </source>
</reference>
<evidence type="ECO:0000313" key="2">
    <source>
        <dbReference type="EMBL" id="GGD27829.1"/>
    </source>
</evidence>
<dbReference type="InterPro" id="IPR018910">
    <property type="entry name" value="LpqB_C"/>
</dbReference>
<protein>
    <submittedName>
        <fullName evidence="2">Lipoprotein LpqB</fullName>
    </submittedName>
</protein>
<sequence>MSHAYAAASRARRAVGALVLLLGLGVLTACVQMPTQGPLVRVDPQTTDEDDAGGFYDPRPPVGGADPEEIVLGFLEAMKATPVKTSVASEFLTERAQRAWSPEKGTITYSDFGPAVGLTRVRVPLVEAHRYDHRGAWQRRLPAGQATLSFPMVIEGEEWRIDAAPDALVVPESWFADGFQPASLYFLDPSGTLLVPEPVHVPGGDQMATALVRGLLAGAPDPAVSRGALPSGGRLAMNSVPINADGVADVVVEDVEGTFDSGAAEEMLAQLTWTLRQVPRVKQVRLTVDERAVTLDDGVREVAVQSGLSFSPLGVSSSRDLFALVGGRLVRGDFENFSPTAGALGAGEVGVRSVGVSLDGTRAVGVSSDGRSAVRAVLEKGAAPDTVLTGASGLLRPVFDFSGRVWFVDRAPSGARVQVMGPDEDPVEVDVPGVSGEDVTLFLVSRDSSRLVAVVRGPAQDRLVVSRIEHSPAGGLPRFTRARAIARRGDAARRVTDIGWRSPVTLALLGSVTPDLAQVRLLSVDGAPGERGTNAATRVRGEARRLVSSPVEGDGTYVVTADQILDLAKPARDLPTPGQGPSWFGFVG</sequence>
<organism evidence="2 3">
    <name type="scientific">Nocardioides daphniae</name>
    <dbReference type="NCBI Taxonomy" id="402297"/>
    <lineage>
        <taxon>Bacteria</taxon>
        <taxon>Bacillati</taxon>
        <taxon>Actinomycetota</taxon>
        <taxon>Actinomycetes</taxon>
        <taxon>Propionibacteriales</taxon>
        <taxon>Nocardioidaceae</taxon>
        <taxon>Nocardioides</taxon>
    </lineage>
</organism>
<accession>A0ABQ1QJ12</accession>
<dbReference type="Proteomes" id="UP000630594">
    <property type="component" value="Unassembled WGS sequence"/>
</dbReference>
<comment type="caution">
    <text evidence="2">The sequence shown here is derived from an EMBL/GenBank/DDBJ whole genome shotgun (WGS) entry which is preliminary data.</text>
</comment>
<proteinExistence type="predicted"/>